<dbReference type="Proteomes" id="UP000683360">
    <property type="component" value="Unassembled WGS sequence"/>
</dbReference>
<evidence type="ECO:0000313" key="2">
    <source>
        <dbReference type="EMBL" id="CAG2251547.1"/>
    </source>
</evidence>
<dbReference type="OrthoDB" id="6103839at2759"/>
<sequence>MGRRKLSIAERWQVVGMANTGLSCRRIAVHFGVNHTVIIRLVQRYRQTGSVEDRPRAGRPRKTTPREDRNLSRQARLKPFSSADQLRRLWPIGGRQQVRVQIIFQNEEEVERNIVVLNSLTEEINEGLSGIEFIVATKGSLVLNVYILVEMLETDEKLLTTLAVFLEKILARITTVTSETIDIVVLPVEESTQWNKPKSIGGQVCLEFDIEAQLLETDDKMEAQLIKIADVILKHSNGSGTNQNITATLLPINLEIEEPSEHSVTSKENTTTEESLTKAQTPVKYNLPVSVSLRQQLNIKKSDYEHLFISSCVKTGNTLVFTDHNNRLIICNVDGTDIHQIPLSYTPYYMTEIDSNTVAVSCSDDRTILIINISTRSVTSKINTSGNCRGISYNDNNLYVVIDMSIIQVMNLTGKVIRTIPVPSYIYDITVDRDRLVCIDSNTSVYCYSLDGKLIWKFKKDDYTEDFRRVTSDNKGNIFTTNTGVNTVVVIYDKGQHQGKLLTGSDGIDGPHGIFFDKKENILLVCNLDKGSVFLFDVKDK</sequence>
<dbReference type="InterPro" id="IPR011042">
    <property type="entry name" value="6-blade_b-propeller_TolB-like"/>
</dbReference>
<dbReference type="AlphaFoldDB" id="A0A8S3UZZ5"/>
<dbReference type="Pfam" id="PF13384">
    <property type="entry name" value="HTH_23"/>
    <property type="match status" value="1"/>
</dbReference>
<organism evidence="2 3">
    <name type="scientific">Mytilus edulis</name>
    <name type="common">Blue mussel</name>
    <dbReference type="NCBI Taxonomy" id="6550"/>
    <lineage>
        <taxon>Eukaryota</taxon>
        <taxon>Metazoa</taxon>
        <taxon>Spiralia</taxon>
        <taxon>Lophotrochozoa</taxon>
        <taxon>Mollusca</taxon>
        <taxon>Bivalvia</taxon>
        <taxon>Autobranchia</taxon>
        <taxon>Pteriomorphia</taxon>
        <taxon>Mytilida</taxon>
        <taxon>Mytiloidea</taxon>
        <taxon>Mytilidae</taxon>
        <taxon>Mytilinae</taxon>
        <taxon>Mytilus</taxon>
    </lineage>
</organism>
<name>A0A8S3UZZ5_MYTED</name>
<protein>
    <submittedName>
        <fullName evidence="2">Uncharacterized protein</fullName>
    </submittedName>
</protein>
<dbReference type="SUPFAM" id="SSF46689">
    <property type="entry name" value="Homeodomain-like"/>
    <property type="match status" value="1"/>
</dbReference>
<evidence type="ECO:0000256" key="1">
    <source>
        <dbReference type="SAM" id="MobiDB-lite"/>
    </source>
</evidence>
<feature type="compositionally biased region" description="Polar residues" evidence="1">
    <location>
        <begin position="266"/>
        <end position="278"/>
    </location>
</feature>
<dbReference type="Gene3D" id="1.10.10.10">
    <property type="entry name" value="Winged helix-like DNA-binding domain superfamily/Winged helix DNA-binding domain"/>
    <property type="match status" value="1"/>
</dbReference>
<dbReference type="InterPro" id="IPR011044">
    <property type="entry name" value="Quino_amine_DH_bsu"/>
</dbReference>
<dbReference type="PROSITE" id="PS51257">
    <property type="entry name" value="PROKAR_LIPOPROTEIN"/>
    <property type="match status" value="1"/>
</dbReference>
<feature type="region of interest" description="Disordered" evidence="1">
    <location>
        <begin position="50"/>
        <end position="72"/>
    </location>
</feature>
<dbReference type="InterPro" id="IPR036388">
    <property type="entry name" value="WH-like_DNA-bd_sf"/>
</dbReference>
<dbReference type="InterPro" id="IPR009057">
    <property type="entry name" value="Homeodomain-like_sf"/>
</dbReference>
<accession>A0A8S3UZZ5</accession>
<feature type="region of interest" description="Disordered" evidence="1">
    <location>
        <begin position="259"/>
        <end position="278"/>
    </location>
</feature>
<gene>
    <name evidence="2" type="ORF">MEDL_63247</name>
</gene>
<dbReference type="Gene3D" id="2.120.10.30">
    <property type="entry name" value="TolB, C-terminal domain"/>
    <property type="match status" value="1"/>
</dbReference>
<dbReference type="EMBL" id="CAJPWZ010003093">
    <property type="protein sequence ID" value="CAG2251547.1"/>
    <property type="molecule type" value="Genomic_DNA"/>
</dbReference>
<comment type="caution">
    <text evidence="2">The sequence shown here is derived from an EMBL/GenBank/DDBJ whole genome shotgun (WGS) entry which is preliminary data.</text>
</comment>
<keyword evidence="3" id="KW-1185">Reference proteome</keyword>
<dbReference type="SUPFAM" id="SSF50969">
    <property type="entry name" value="YVTN repeat-like/Quinoprotein amine dehydrogenase"/>
    <property type="match status" value="1"/>
</dbReference>
<evidence type="ECO:0000313" key="3">
    <source>
        <dbReference type="Proteomes" id="UP000683360"/>
    </source>
</evidence>
<reference evidence="2" key="1">
    <citation type="submission" date="2021-03" db="EMBL/GenBank/DDBJ databases">
        <authorList>
            <person name="Bekaert M."/>
        </authorList>
    </citation>
    <scope>NUCLEOTIDE SEQUENCE</scope>
</reference>
<proteinExistence type="predicted"/>